<dbReference type="EMBL" id="CP036276">
    <property type="protein sequence ID" value="QDU41768.1"/>
    <property type="molecule type" value="Genomic_DNA"/>
</dbReference>
<sequence length="200" mass="23204">MIDQLQECIDNYGPAPRRFSMWDRLTYQRVPKPEWLLAYPSDRLTIIFDHVNEVFRNGKVVWGHILQANALIFQDGDDNCPGELVYSLDDPSKVSYVHLAKVAYTLHTLKGTIPDDPDLARIAAYLTDERVRVYGLPVPRSVSPTTRCQISTTFFVRKHLPERRLCSPLLPIVVNPQKPFVAMPLPEKYWPDELIEWWLE</sequence>
<gene>
    <name evidence="1" type="ORF">Mal52_02220</name>
</gene>
<name>A0A517ZH22_9PLAN</name>
<proteinExistence type="predicted"/>
<protein>
    <submittedName>
        <fullName evidence="1">Uncharacterized protein</fullName>
    </submittedName>
</protein>
<accession>A0A517ZH22</accession>
<dbReference type="Proteomes" id="UP000319383">
    <property type="component" value="Chromosome"/>
</dbReference>
<evidence type="ECO:0000313" key="2">
    <source>
        <dbReference type="Proteomes" id="UP000319383"/>
    </source>
</evidence>
<dbReference type="RefSeq" id="WP_145373767.1">
    <property type="nucleotide sequence ID" value="NZ_CP036276.1"/>
</dbReference>
<dbReference type="KEGG" id="sdyn:Mal52_02220"/>
<dbReference type="AlphaFoldDB" id="A0A517ZH22"/>
<organism evidence="1 2">
    <name type="scientific">Symmachiella dynata</name>
    <dbReference type="NCBI Taxonomy" id="2527995"/>
    <lineage>
        <taxon>Bacteria</taxon>
        <taxon>Pseudomonadati</taxon>
        <taxon>Planctomycetota</taxon>
        <taxon>Planctomycetia</taxon>
        <taxon>Planctomycetales</taxon>
        <taxon>Planctomycetaceae</taxon>
        <taxon>Symmachiella</taxon>
    </lineage>
</organism>
<keyword evidence="2" id="KW-1185">Reference proteome</keyword>
<reference evidence="1 2" key="1">
    <citation type="submission" date="2019-02" db="EMBL/GenBank/DDBJ databases">
        <title>Deep-cultivation of Planctomycetes and their phenomic and genomic characterization uncovers novel biology.</title>
        <authorList>
            <person name="Wiegand S."/>
            <person name="Jogler M."/>
            <person name="Boedeker C."/>
            <person name="Pinto D."/>
            <person name="Vollmers J."/>
            <person name="Rivas-Marin E."/>
            <person name="Kohn T."/>
            <person name="Peeters S.H."/>
            <person name="Heuer A."/>
            <person name="Rast P."/>
            <person name="Oberbeckmann S."/>
            <person name="Bunk B."/>
            <person name="Jeske O."/>
            <person name="Meyerdierks A."/>
            <person name="Storesund J.E."/>
            <person name="Kallscheuer N."/>
            <person name="Luecker S."/>
            <person name="Lage O.M."/>
            <person name="Pohl T."/>
            <person name="Merkel B.J."/>
            <person name="Hornburger P."/>
            <person name="Mueller R.-W."/>
            <person name="Bruemmer F."/>
            <person name="Labrenz M."/>
            <person name="Spormann A.M."/>
            <person name="Op den Camp H."/>
            <person name="Overmann J."/>
            <person name="Amann R."/>
            <person name="Jetten M.S.M."/>
            <person name="Mascher T."/>
            <person name="Medema M.H."/>
            <person name="Devos D.P."/>
            <person name="Kaster A.-K."/>
            <person name="Ovreas L."/>
            <person name="Rohde M."/>
            <person name="Galperin M.Y."/>
            <person name="Jogler C."/>
        </authorList>
    </citation>
    <scope>NUCLEOTIDE SEQUENCE [LARGE SCALE GENOMIC DNA]</scope>
    <source>
        <strain evidence="1 2">Mal52</strain>
    </source>
</reference>
<evidence type="ECO:0000313" key="1">
    <source>
        <dbReference type="EMBL" id="QDU41768.1"/>
    </source>
</evidence>